<feature type="compositionally biased region" description="Low complexity" evidence="1">
    <location>
        <begin position="103"/>
        <end position="115"/>
    </location>
</feature>
<feature type="compositionally biased region" description="Basic and acidic residues" evidence="1">
    <location>
        <begin position="58"/>
        <end position="72"/>
    </location>
</feature>
<gene>
    <name evidence="2" type="ORF">SDC9_175495</name>
</gene>
<name>A0A645GPE8_9ZZZZ</name>
<evidence type="ECO:0000256" key="1">
    <source>
        <dbReference type="SAM" id="MobiDB-lite"/>
    </source>
</evidence>
<protein>
    <submittedName>
        <fullName evidence="2">Uncharacterized protein</fullName>
    </submittedName>
</protein>
<comment type="caution">
    <text evidence="2">The sequence shown here is derived from an EMBL/GenBank/DDBJ whole genome shotgun (WGS) entry which is preliminary data.</text>
</comment>
<evidence type="ECO:0000313" key="2">
    <source>
        <dbReference type="EMBL" id="MPN28056.1"/>
    </source>
</evidence>
<accession>A0A645GPE8</accession>
<sequence length="139" mass="14615">MALPFHGERRAVRIAVKAAVRAGVVPADVDAADAVAERALTRIFPARRILPADRLHPVRADAGGRGKGDSRFRAGFQPDSRLAPDGFQLFRQRVPLFGRRVVKPGPDGVPDGSGVEVEKADDAAAGGVAQSVGEFPKAA</sequence>
<dbReference type="AlphaFoldDB" id="A0A645GPE8"/>
<reference evidence="2" key="1">
    <citation type="submission" date="2019-08" db="EMBL/GenBank/DDBJ databases">
        <authorList>
            <person name="Kucharzyk K."/>
            <person name="Murdoch R.W."/>
            <person name="Higgins S."/>
            <person name="Loffler F."/>
        </authorList>
    </citation>
    <scope>NUCLEOTIDE SEQUENCE</scope>
</reference>
<proteinExistence type="predicted"/>
<feature type="region of interest" description="Disordered" evidence="1">
    <location>
        <begin position="101"/>
        <end position="139"/>
    </location>
</feature>
<feature type="region of interest" description="Disordered" evidence="1">
    <location>
        <begin position="58"/>
        <end position="79"/>
    </location>
</feature>
<dbReference type="EMBL" id="VSSQ01078180">
    <property type="protein sequence ID" value="MPN28056.1"/>
    <property type="molecule type" value="Genomic_DNA"/>
</dbReference>
<organism evidence="2">
    <name type="scientific">bioreactor metagenome</name>
    <dbReference type="NCBI Taxonomy" id="1076179"/>
    <lineage>
        <taxon>unclassified sequences</taxon>
        <taxon>metagenomes</taxon>
        <taxon>ecological metagenomes</taxon>
    </lineage>
</organism>